<dbReference type="Pfam" id="PF07690">
    <property type="entry name" value="MFS_1"/>
    <property type="match status" value="1"/>
</dbReference>
<sequence length="414" mass="40705">MRAYLTTAVLARFADEGVAIALALLALDRTGSAALGAFVLTAWMAPHAVAAPLAGALAERARRPRLFYGCALALFAACLALLGLTVGTAPPALALTFALVGGCCGPVVTGGLSSLLAGLAQEPTARARVYALDAATYNAASVTAPAAVAALATAFTPALATGVLAAAAAGAALLAPALPTPHEVPGHTPVQPGSTPAREGQGAAPAPVPLRTRLATGLAALWRVRQLRAITAATSVAFLGIGALPVIAVLLAGRRGEADGGGLLMTAFALGALGGAVALARRPPRLDPARLATLSLLVTGAALAGAALAPSFPLAVALFALAGVGDGPLLSTTLRIRADHAPEEAHTQVFTLGAGLKQTAAAGGAALVGALSGTHPGPLLLAVAALQIAAALLLRLLGRAPRHRSAPDRVMTGA</sequence>
<reference evidence="8 9" key="1">
    <citation type="submission" date="2023-05" db="EMBL/GenBank/DDBJ databases">
        <title>Streptantibioticus silvisoli sp. nov., acidotolerant actinomycetes 1 from pine litter.</title>
        <authorList>
            <person name="Swiecimska M."/>
            <person name="Golinska P."/>
            <person name="Sangal V."/>
            <person name="Wachnowicz B."/>
            <person name="Goodfellow M."/>
        </authorList>
    </citation>
    <scope>NUCLEOTIDE SEQUENCE [LARGE SCALE GENOMIC DNA]</scope>
    <source>
        <strain evidence="8 9">DSM 42109</strain>
    </source>
</reference>
<keyword evidence="9" id="KW-1185">Reference proteome</keyword>
<dbReference type="PANTHER" id="PTHR23513">
    <property type="entry name" value="INTEGRAL MEMBRANE EFFLUX PROTEIN-RELATED"/>
    <property type="match status" value="1"/>
</dbReference>
<proteinExistence type="predicted"/>
<feature type="transmembrane region" description="Helical" evidence="7">
    <location>
        <begin position="229"/>
        <end position="251"/>
    </location>
</feature>
<feature type="transmembrane region" description="Helical" evidence="7">
    <location>
        <begin position="292"/>
        <end position="322"/>
    </location>
</feature>
<feature type="transmembrane region" description="Helical" evidence="7">
    <location>
        <begin position="263"/>
        <end position="280"/>
    </location>
</feature>
<keyword evidence="4 7" id="KW-1133">Transmembrane helix</keyword>
<evidence type="ECO:0000256" key="6">
    <source>
        <dbReference type="SAM" id="MobiDB-lite"/>
    </source>
</evidence>
<feature type="transmembrane region" description="Helical" evidence="7">
    <location>
        <begin position="66"/>
        <end position="86"/>
    </location>
</feature>
<accession>A0ABT6ZNS7</accession>
<name>A0ABT6ZNS7_9ACTN</name>
<comment type="subcellular location">
    <subcellularLocation>
        <location evidence="1">Cell membrane</location>
        <topology evidence="1">Multi-pass membrane protein</topology>
    </subcellularLocation>
</comment>
<gene>
    <name evidence="8" type="ORF">NMN56_001765</name>
</gene>
<dbReference type="SUPFAM" id="SSF103473">
    <property type="entry name" value="MFS general substrate transporter"/>
    <property type="match status" value="1"/>
</dbReference>
<protein>
    <submittedName>
        <fullName evidence="8">MFS transporter</fullName>
    </submittedName>
</protein>
<comment type="caution">
    <text evidence="8">The sequence shown here is derived from an EMBL/GenBank/DDBJ whole genome shotgun (WGS) entry which is preliminary data.</text>
</comment>
<dbReference type="InterPro" id="IPR011701">
    <property type="entry name" value="MFS"/>
</dbReference>
<evidence type="ECO:0000256" key="2">
    <source>
        <dbReference type="ARBA" id="ARBA00022475"/>
    </source>
</evidence>
<dbReference type="InterPro" id="IPR036259">
    <property type="entry name" value="MFS_trans_sf"/>
</dbReference>
<dbReference type="Gene3D" id="1.20.1250.20">
    <property type="entry name" value="MFS general substrate transporter like domains"/>
    <property type="match status" value="1"/>
</dbReference>
<evidence type="ECO:0000256" key="3">
    <source>
        <dbReference type="ARBA" id="ARBA00022692"/>
    </source>
</evidence>
<evidence type="ECO:0000256" key="7">
    <source>
        <dbReference type="SAM" id="Phobius"/>
    </source>
</evidence>
<evidence type="ECO:0000313" key="9">
    <source>
        <dbReference type="Proteomes" id="UP001214441"/>
    </source>
</evidence>
<evidence type="ECO:0000313" key="8">
    <source>
        <dbReference type="EMBL" id="MDJ1130694.1"/>
    </source>
</evidence>
<feature type="transmembrane region" description="Helical" evidence="7">
    <location>
        <begin position="379"/>
        <end position="397"/>
    </location>
</feature>
<organism evidence="8 9">
    <name type="scientific">Streptomyces iconiensis</name>
    <dbReference type="NCBI Taxonomy" id="1384038"/>
    <lineage>
        <taxon>Bacteria</taxon>
        <taxon>Bacillati</taxon>
        <taxon>Actinomycetota</taxon>
        <taxon>Actinomycetes</taxon>
        <taxon>Kitasatosporales</taxon>
        <taxon>Streptomycetaceae</taxon>
        <taxon>Streptomyces</taxon>
    </lineage>
</organism>
<evidence type="ECO:0000256" key="1">
    <source>
        <dbReference type="ARBA" id="ARBA00004651"/>
    </source>
</evidence>
<dbReference type="RefSeq" id="WP_274043683.1">
    <property type="nucleotide sequence ID" value="NZ_JANCPR020000002.1"/>
</dbReference>
<keyword evidence="2" id="KW-1003">Cell membrane</keyword>
<dbReference type="Proteomes" id="UP001214441">
    <property type="component" value="Unassembled WGS sequence"/>
</dbReference>
<evidence type="ECO:0000256" key="4">
    <source>
        <dbReference type="ARBA" id="ARBA00022989"/>
    </source>
</evidence>
<keyword evidence="5 7" id="KW-0472">Membrane</keyword>
<feature type="transmembrane region" description="Helical" evidence="7">
    <location>
        <begin position="92"/>
        <end position="117"/>
    </location>
</feature>
<feature type="region of interest" description="Disordered" evidence="6">
    <location>
        <begin position="182"/>
        <end position="206"/>
    </location>
</feature>
<dbReference type="EMBL" id="JANCPR020000002">
    <property type="protein sequence ID" value="MDJ1130694.1"/>
    <property type="molecule type" value="Genomic_DNA"/>
</dbReference>
<evidence type="ECO:0000256" key="5">
    <source>
        <dbReference type="ARBA" id="ARBA00023136"/>
    </source>
</evidence>
<feature type="transmembrane region" description="Helical" evidence="7">
    <location>
        <begin position="33"/>
        <end position="54"/>
    </location>
</feature>
<dbReference type="PANTHER" id="PTHR23513:SF11">
    <property type="entry name" value="STAPHYLOFERRIN A TRANSPORTER"/>
    <property type="match status" value="1"/>
</dbReference>
<keyword evidence="3 7" id="KW-0812">Transmembrane</keyword>